<keyword evidence="1" id="KW-0472">Membrane</keyword>
<evidence type="ECO:0000259" key="2">
    <source>
        <dbReference type="Pfam" id="PF10881"/>
    </source>
</evidence>
<evidence type="ECO:0000313" key="4">
    <source>
        <dbReference type="Proteomes" id="UP001333710"/>
    </source>
</evidence>
<dbReference type="InterPro" id="IPR024402">
    <property type="entry name" value="DUF2726"/>
</dbReference>
<evidence type="ECO:0000313" key="3">
    <source>
        <dbReference type="EMBL" id="BDX08024.1"/>
    </source>
</evidence>
<evidence type="ECO:0000256" key="1">
    <source>
        <dbReference type="SAM" id="Phobius"/>
    </source>
</evidence>
<protein>
    <recommendedName>
        <fullName evidence="2">DUF2726 domain-containing protein</fullName>
    </recommendedName>
</protein>
<keyword evidence="1" id="KW-0812">Transmembrane</keyword>
<gene>
    <name evidence="3" type="ORF">MACH26_35450</name>
</gene>
<dbReference type="Proteomes" id="UP001333710">
    <property type="component" value="Chromosome"/>
</dbReference>
<proteinExistence type="predicted"/>
<sequence length="161" mass="18751">MEALNQLTPLFLSLFVLFSVVGLLKTISRQSKPQFNYRQTEHLFTPAEVEFYKNLKASVGDEYLIFGKVRVADVLRPERGLNRSHWQTAFNRIAMKHFDFILCDPKSLEVKCAIELDDKTHKRGKSHRRDLFLDEVCEGAGLKLMRSQGRDKLFFTDIERV</sequence>
<feature type="domain" description="DUF2726" evidence="2">
    <location>
        <begin position="41"/>
        <end position="147"/>
    </location>
</feature>
<organism evidence="3 4">
    <name type="scientific">Planctobacterium marinum</name>
    <dbReference type="NCBI Taxonomy" id="1631968"/>
    <lineage>
        <taxon>Bacteria</taxon>
        <taxon>Pseudomonadati</taxon>
        <taxon>Pseudomonadota</taxon>
        <taxon>Gammaproteobacteria</taxon>
        <taxon>Alteromonadales</taxon>
        <taxon>Alteromonadaceae</taxon>
        <taxon>Planctobacterium</taxon>
    </lineage>
</organism>
<name>A0AA48HU52_9ALTE</name>
<accession>A0AA48HU52</accession>
<reference evidence="3" key="1">
    <citation type="submission" date="2023-01" db="EMBL/GenBank/DDBJ databases">
        <title>Complete genome sequence of Planctobacterium marinum strain Dej080120_11.</title>
        <authorList>
            <person name="Ueki S."/>
            <person name="Maruyama F."/>
        </authorList>
    </citation>
    <scope>NUCLEOTIDE SEQUENCE</scope>
    <source>
        <strain evidence="3">Dej080120_11</strain>
    </source>
</reference>
<keyword evidence="4" id="KW-1185">Reference proteome</keyword>
<feature type="transmembrane region" description="Helical" evidence="1">
    <location>
        <begin position="6"/>
        <end position="24"/>
    </location>
</feature>
<dbReference type="KEGG" id="pmaw:MACH26_35450"/>
<dbReference type="EMBL" id="AP027272">
    <property type="protein sequence ID" value="BDX08024.1"/>
    <property type="molecule type" value="Genomic_DNA"/>
</dbReference>
<dbReference type="AlphaFoldDB" id="A0AA48HU52"/>
<dbReference type="RefSeq" id="WP_338294111.1">
    <property type="nucleotide sequence ID" value="NZ_AP027272.1"/>
</dbReference>
<dbReference type="Pfam" id="PF10881">
    <property type="entry name" value="DUF2726"/>
    <property type="match status" value="1"/>
</dbReference>
<keyword evidence="1" id="KW-1133">Transmembrane helix</keyword>